<reference evidence="5 6" key="1">
    <citation type="journal article" date="2019" name="Syst. Appl. Microbiol.">
        <title>Oenococcus sicerae sp. nov., isolated from French cider.</title>
        <authorList>
            <person name="Cousin F.J."/>
            <person name="Le Guellec R."/>
            <person name="Chagnot C."/>
            <person name="Goux D."/>
            <person name="Dalmasso M."/>
            <person name="Laplace J.M."/>
            <person name="Cretenet M."/>
        </authorList>
    </citation>
    <scope>NUCLEOTIDE SEQUENCE [LARGE SCALE GENOMIC DNA]</scope>
    <source>
        <strain evidence="5 6">UCMA 15228</strain>
    </source>
</reference>
<feature type="transmembrane region" description="Helical" evidence="3">
    <location>
        <begin position="12"/>
        <end position="32"/>
    </location>
</feature>
<gene>
    <name evidence="5" type="ORF">DLJ48_00555</name>
    <name evidence="4" type="ORF">EVC35_07570</name>
</gene>
<evidence type="ECO:0000256" key="1">
    <source>
        <dbReference type="ARBA" id="ARBA00004241"/>
    </source>
</evidence>
<reference evidence="5" key="3">
    <citation type="submission" date="2020-01" db="EMBL/GenBank/DDBJ databases">
        <authorList>
            <person name="Cousin F.J."/>
            <person name="Le Guellec R."/>
            <person name="Cretenet M."/>
        </authorList>
    </citation>
    <scope>NUCLEOTIDE SEQUENCE</scope>
    <source>
        <strain evidence="5">UCMA 15228</strain>
    </source>
</reference>
<comment type="subcellular location">
    <subcellularLocation>
        <location evidence="1">Cell surface</location>
    </subcellularLocation>
</comment>
<dbReference type="InterPro" id="IPR012902">
    <property type="entry name" value="N_methyl_site"/>
</dbReference>
<dbReference type="AlphaFoldDB" id="A0AAJ1RAN4"/>
<evidence type="ECO:0000313" key="6">
    <source>
        <dbReference type="Proteomes" id="UP000286907"/>
    </source>
</evidence>
<reference evidence="4" key="2">
    <citation type="submission" date="2019-01" db="EMBL/GenBank/DDBJ databases">
        <title>Oenococcus sicerae UCMA17102.</title>
        <authorList>
            <person name="Cousin F.J."/>
            <person name="Le Guellec R."/>
            <person name="Cretenet M."/>
        </authorList>
    </citation>
    <scope>NUCLEOTIDE SEQUENCE</scope>
    <source>
        <strain evidence="4">UCMA17102</strain>
    </source>
</reference>
<dbReference type="EMBL" id="CP029684">
    <property type="protein sequence ID" value="QAS69118.1"/>
    <property type="molecule type" value="Genomic_DNA"/>
</dbReference>
<dbReference type="Proteomes" id="UP000286907">
    <property type="component" value="Chromosome"/>
</dbReference>
<dbReference type="GO" id="GO:0030420">
    <property type="term" value="P:establishment of competence for transformation"/>
    <property type="evidence" value="ECO:0007669"/>
    <property type="project" value="UniProtKB-KW"/>
</dbReference>
<keyword evidence="6" id="KW-1185">Reference proteome</keyword>
<proteinExistence type="predicted"/>
<evidence type="ECO:0000313" key="5">
    <source>
        <dbReference type="EMBL" id="QAS69118.1"/>
    </source>
</evidence>
<keyword evidence="2" id="KW-0178">Competence</keyword>
<dbReference type="Pfam" id="PF07963">
    <property type="entry name" value="N_methyl"/>
    <property type="match status" value="1"/>
</dbReference>
<dbReference type="Proteomes" id="UP001167919">
    <property type="component" value="Unassembled WGS sequence"/>
</dbReference>
<dbReference type="InterPro" id="IPR016977">
    <property type="entry name" value="ComGF"/>
</dbReference>
<organism evidence="4 7">
    <name type="scientific">Oenococcus sicerae</name>
    <dbReference type="NCBI Taxonomy" id="2203724"/>
    <lineage>
        <taxon>Bacteria</taxon>
        <taxon>Bacillati</taxon>
        <taxon>Bacillota</taxon>
        <taxon>Bacilli</taxon>
        <taxon>Lactobacillales</taxon>
        <taxon>Lactobacillaceae</taxon>
        <taxon>Oenococcus</taxon>
    </lineage>
</organism>
<sequence length="146" mass="17095">MPKNRQKSFTIIETVISLGIFAIILFLIQFAVQYTNQEKATTNLISYHRMLMQLENNDRAYYWSDEKSQQIYFVSEDKIKQKIFLRLKNHILQLTTSDGGTMPMLAAVDKFKLTVNDNKVHFSLLFDSGENYETTLLLAKYQPKEE</sequence>
<keyword evidence="3" id="KW-0472">Membrane</keyword>
<keyword evidence="3" id="KW-0812">Transmembrane</keyword>
<name>A0AAJ1RAN4_9LACO</name>
<keyword evidence="3" id="KW-1133">Transmembrane helix</keyword>
<evidence type="ECO:0000313" key="7">
    <source>
        <dbReference type="Proteomes" id="UP001167919"/>
    </source>
</evidence>
<evidence type="ECO:0000256" key="2">
    <source>
        <dbReference type="ARBA" id="ARBA00023287"/>
    </source>
</evidence>
<dbReference type="EMBL" id="SDWY01000004">
    <property type="protein sequence ID" value="MDN6900841.1"/>
    <property type="molecule type" value="Genomic_DNA"/>
</dbReference>
<evidence type="ECO:0000256" key="3">
    <source>
        <dbReference type="SAM" id="Phobius"/>
    </source>
</evidence>
<dbReference type="RefSeq" id="WP_128684948.1">
    <property type="nucleotide sequence ID" value="NZ_CP029684.2"/>
</dbReference>
<accession>A0AAJ1RAN4</accession>
<protein>
    <submittedName>
        <fullName evidence="4">Competence protein ComGF</fullName>
    </submittedName>
</protein>
<dbReference type="Pfam" id="PF15980">
    <property type="entry name" value="ComGF"/>
    <property type="match status" value="1"/>
</dbReference>
<dbReference type="GO" id="GO:0009986">
    <property type="term" value="C:cell surface"/>
    <property type="evidence" value="ECO:0007669"/>
    <property type="project" value="UniProtKB-SubCell"/>
</dbReference>
<evidence type="ECO:0000313" key="4">
    <source>
        <dbReference type="EMBL" id="MDN6900841.1"/>
    </source>
</evidence>